<name>A0ABR0EWF1_ZASCE</name>
<evidence type="ECO:0000256" key="1">
    <source>
        <dbReference type="ARBA" id="ARBA00004613"/>
    </source>
</evidence>
<evidence type="ECO:0000313" key="11">
    <source>
        <dbReference type="EMBL" id="KAK4505416.1"/>
    </source>
</evidence>
<evidence type="ECO:0000256" key="2">
    <source>
        <dbReference type="ARBA" id="ARBA00008834"/>
    </source>
</evidence>
<accession>A0ABR0EWF1</accession>
<evidence type="ECO:0000313" key="12">
    <source>
        <dbReference type="Proteomes" id="UP001305779"/>
    </source>
</evidence>
<evidence type="ECO:0000256" key="10">
    <source>
        <dbReference type="SAM" id="SignalP"/>
    </source>
</evidence>
<dbReference type="EMBL" id="JAXOVC010000002">
    <property type="protein sequence ID" value="KAK4505416.1"/>
    <property type="molecule type" value="Genomic_DNA"/>
</dbReference>
<reference evidence="11 12" key="1">
    <citation type="journal article" date="2023" name="G3 (Bethesda)">
        <title>A chromosome-level genome assembly of Zasmidium syzygii isolated from banana leaves.</title>
        <authorList>
            <person name="van Westerhoven A.C."/>
            <person name="Mehrabi R."/>
            <person name="Talebi R."/>
            <person name="Steentjes M.B.F."/>
            <person name="Corcolon B."/>
            <person name="Chong P.A."/>
            <person name="Kema G.H.J."/>
            <person name="Seidl M.F."/>
        </authorList>
    </citation>
    <scope>NUCLEOTIDE SEQUENCE [LARGE SCALE GENOMIC DNA]</scope>
    <source>
        <strain evidence="11 12">P124</strain>
    </source>
</reference>
<dbReference type="InterPro" id="IPR000743">
    <property type="entry name" value="Glyco_hydro_28"/>
</dbReference>
<evidence type="ECO:0008006" key="13">
    <source>
        <dbReference type="Google" id="ProtNLM"/>
    </source>
</evidence>
<dbReference type="Gene3D" id="2.160.20.10">
    <property type="entry name" value="Single-stranded right-handed beta-helix, Pectin lyase-like"/>
    <property type="match status" value="1"/>
</dbReference>
<comment type="subcellular location">
    <subcellularLocation>
        <location evidence="1">Secreted</location>
    </subcellularLocation>
</comment>
<keyword evidence="5 9" id="KW-0378">Hydrolase</keyword>
<keyword evidence="4 10" id="KW-0732">Signal</keyword>
<dbReference type="PANTHER" id="PTHR31736:SF8">
    <property type="entry name" value="PUTATIVE (AFU_ORTHOLOGUE AFUA_7G06410)-RELATED"/>
    <property type="match status" value="1"/>
</dbReference>
<keyword evidence="3" id="KW-0964">Secreted</keyword>
<keyword evidence="6" id="KW-0325">Glycoprotein</keyword>
<dbReference type="Pfam" id="PF00295">
    <property type="entry name" value="Glyco_hydro_28"/>
    <property type="match status" value="1"/>
</dbReference>
<dbReference type="PANTHER" id="PTHR31736">
    <property type="match status" value="1"/>
</dbReference>
<gene>
    <name evidence="11" type="ORF">PRZ48_003379</name>
</gene>
<organism evidence="11 12">
    <name type="scientific">Zasmidium cellare</name>
    <name type="common">Wine cellar mold</name>
    <name type="synonym">Racodium cellare</name>
    <dbReference type="NCBI Taxonomy" id="395010"/>
    <lineage>
        <taxon>Eukaryota</taxon>
        <taxon>Fungi</taxon>
        <taxon>Dikarya</taxon>
        <taxon>Ascomycota</taxon>
        <taxon>Pezizomycotina</taxon>
        <taxon>Dothideomycetes</taxon>
        <taxon>Dothideomycetidae</taxon>
        <taxon>Mycosphaerellales</taxon>
        <taxon>Mycosphaerellaceae</taxon>
        <taxon>Zasmidium</taxon>
    </lineage>
</organism>
<evidence type="ECO:0000256" key="9">
    <source>
        <dbReference type="RuleBase" id="RU361169"/>
    </source>
</evidence>
<evidence type="ECO:0000256" key="5">
    <source>
        <dbReference type="ARBA" id="ARBA00022801"/>
    </source>
</evidence>
<keyword evidence="7 9" id="KW-0326">Glycosidase</keyword>
<comment type="similarity">
    <text evidence="2 9">Belongs to the glycosyl hydrolase 28 family.</text>
</comment>
<protein>
    <recommendedName>
        <fullName evidence="13">Glycoside hydrolase family 28 protein</fullName>
    </recommendedName>
</protein>
<comment type="caution">
    <text evidence="11">The sequence shown here is derived from an EMBL/GenBank/DDBJ whole genome shotgun (WGS) entry which is preliminary data.</text>
</comment>
<dbReference type="Proteomes" id="UP001305779">
    <property type="component" value="Unassembled WGS sequence"/>
</dbReference>
<keyword evidence="12" id="KW-1185">Reference proteome</keyword>
<dbReference type="InterPro" id="IPR011050">
    <property type="entry name" value="Pectin_lyase_fold/virulence"/>
</dbReference>
<dbReference type="InterPro" id="IPR012334">
    <property type="entry name" value="Pectin_lyas_fold"/>
</dbReference>
<feature type="chain" id="PRO_5047088672" description="Glycoside hydrolase family 28 protein" evidence="10">
    <location>
        <begin position="21"/>
        <end position="425"/>
    </location>
</feature>
<sequence>MHNLIATLAVASAALQGVSAQLPARTNICYVSQPSDGSDAVPNILHAFDACGTNGKIYFLDSLYNISTVMDTYLSNVEVNIEGTLLWSTNIDYWVKNSLPVGYLNQSTAWIFGGDNVLLQGYNKGTFNGSGQVWYESIVAYYDNYPGRPHQITFGNLTNSVVGGMRFVQSQMWTMSIINSSNLLLESIYVNNTNSIPGAQHPQNTDGADTLFSNNITFNGWTVDNGDDSISCKANSTNILIQNCTFYHGNGIAMGSIGQCDNQINVFANVTARDIVFNGAAQAVYIKTWAGIPSGNPPYPPNSGGGGLGYIKNLTFTNFTVNDIGQGKFAALSIQQCYQANQSIPNICDSSKMQISDVSWSNIQGTMNNSYVAALQCSGAVPCPGISIENVDLTVVDTGKLATGYLCSNVSNPIGFTCTGVPRTH</sequence>
<evidence type="ECO:0000256" key="7">
    <source>
        <dbReference type="ARBA" id="ARBA00023295"/>
    </source>
</evidence>
<proteinExistence type="inferred from homology"/>
<dbReference type="SUPFAM" id="SSF51126">
    <property type="entry name" value="Pectin lyase-like"/>
    <property type="match status" value="1"/>
</dbReference>
<evidence type="ECO:0000256" key="4">
    <source>
        <dbReference type="ARBA" id="ARBA00022729"/>
    </source>
</evidence>
<evidence type="ECO:0000256" key="6">
    <source>
        <dbReference type="ARBA" id="ARBA00023180"/>
    </source>
</evidence>
<feature type="signal peptide" evidence="10">
    <location>
        <begin position="1"/>
        <end position="20"/>
    </location>
</feature>
<evidence type="ECO:0000256" key="8">
    <source>
        <dbReference type="ARBA" id="ARBA00023316"/>
    </source>
</evidence>
<keyword evidence="8" id="KW-0961">Cell wall biogenesis/degradation</keyword>
<evidence type="ECO:0000256" key="3">
    <source>
        <dbReference type="ARBA" id="ARBA00022525"/>
    </source>
</evidence>